<dbReference type="GeneID" id="33060416"/>
<name>A0ABN4N627_9GAMM</name>
<organism evidence="1 2">
    <name type="scientific">Psychrobacter alimentarius</name>
    <dbReference type="NCBI Taxonomy" id="261164"/>
    <lineage>
        <taxon>Bacteria</taxon>
        <taxon>Pseudomonadati</taxon>
        <taxon>Pseudomonadota</taxon>
        <taxon>Gammaproteobacteria</taxon>
        <taxon>Moraxellales</taxon>
        <taxon>Moraxellaceae</taxon>
        <taxon>Psychrobacter</taxon>
    </lineage>
</organism>
<gene>
    <name evidence="1" type="ORF">A3K91_2667</name>
</gene>
<dbReference type="Gene3D" id="3.40.50.1820">
    <property type="entry name" value="alpha/beta hydrolase"/>
    <property type="match status" value="1"/>
</dbReference>
<reference evidence="1 2" key="1">
    <citation type="submission" date="2016-03" db="EMBL/GenBank/DDBJ databases">
        <title>Genome sequencing of Psychrobacter alimentarius PAMC 27889.</title>
        <authorList>
            <person name="Lee J."/>
            <person name="Kim O.-S."/>
        </authorList>
    </citation>
    <scope>NUCLEOTIDE SEQUENCE [LARGE SCALE GENOMIC DNA]</scope>
    <source>
        <strain evidence="1 2">PAMC 27889</strain>
    </source>
</reference>
<keyword evidence="2" id="KW-1185">Reference proteome</keyword>
<dbReference type="InterPro" id="IPR008886">
    <property type="entry name" value="UPF0227/Esterase_YqiA"/>
</dbReference>
<dbReference type="Proteomes" id="UP000076104">
    <property type="component" value="Chromosome"/>
</dbReference>
<dbReference type="InterPro" id="IPR029058">
    <property type="entry name" value="AB_hydrolase_fold"/>
</dbReference>
<protein>
    <submittedName>
        <fullName evidence="1">Esterase</fullName>
    </submittedName>
</protein>
<evidence type="ECO:0000313" key="1">
    <source>
        <dbReference type="EMBL" id="AMT98237.1"/>
    </source>
</evidence>
<dbReference type="Pfam" id="PF05728">
    <property type="entry name" value="UPF0227"/>
    <property type="match status" value="1"/>
</dbReference>
<dbReference type="PANTHER" id="PTHR35602:SF3">
    <property type="entry name" value="ESTERASE YQIA"/>
    <property type="match status" value="1"/>
</dbReference>
<sequence>MNLIYIHGLDSDANSTKGRLLEEYCQQYYPDITVLRPDLNQAPEHVFEHILSLIKNATNKNQSIEGAPFASNNTVLIGSSLGGYFSTLVSNHTGCPALLLNPSTQPHITLQRFANEAMSASSNKDTSSDDYVLHSTAGGWNITNADLQWFADHALSTVNHPDKVAVLIKEGDELLTPELTKDFYQEQGAAVTVQAGGDHRFSDFGEQLPMVLKLIQQLV</sequence>
<accession>A0ABN4N627</accession>
<dbReference type="EMBL" id="CP014945">
    <property type="protein sequence ID" value="AMT98237.1"/>
    <property type="molecule type" value="Genomic_DNA"/>
</dbReference>
<dbReference type="RefSeq" id="WP_062845713.1">
    <property type="nucleotide sequence ID" value="NZ_CP014945.1"/>
</dbReference>
<proteinExistence type="predicted"/>
<dbReference type="PANTHER" id="PTHR35602">
    <property type="entry name" value="ESTERASE YQIA-RELATED"/>
    <property type="match status" value="1"/>
</dbReference>
<dbReference type="SUPFAM" id="SSF53474">
    <property type="entry name" value="alpha/beta-Hydrolases"/>
    <property type="match status" value="1"/>
</dbReference>
<evidence type="ECO:0000313" key="2">
    <source>
        <dbReference type="Proteomes" id="UP000076104"/>
    </source>
</evidence>